<gene>
    <name evidence="3" type="ORF">M407DRAFT_23733</name>
</gene>
<keyword evidence="1" id="KW-0472">Membrane</keyword>
<dbReference type="EMBL" id="KN823015">
    <property type="protein sequence ID" value="KIO27044.1"/>
    <property type="molecule type" value="Genomic_DNA"/>
</dbReference>
<dbReference type="Proteomes" id="UP000054248">
    <property type="component" value="Unassembled WGS sequence"/>
</dbReference>
<feature type="signal peptide" evidence="2">
    <location>
        <begin position="1"/>
        <end position="21"/>
    </location>
</feature>
<dbReference type="Pfam" id="PF04113">
    <property type="entry name" value="Gpi16"/>
    <property type="match status" value="1"/>
</dbReference>
<organism evidence="3 4">
    <name type="scientific">Tulasnella calospora MUT 4182</name>
    <dbReference type="NCBI Taxonomy" id="1051891"/>
    <lineage>
        <taxon>Eukaryota</taxon>
        <taxon>Fungi</taxon>
        <taxon>Dikarya</taxon>
        <taxon>Basidiomycota</taxon>
        <taxon>Agaricomycotina</taxon>
        <taxon>Agaricomycetes</taxon>
        <taxon>Cantharellales</taxon>
        <taxon>Tulasnellaceae</taxon>
        <taxon>Tulasnella</taxon>
    </lineage>
</organism>
<dbReference type="InterPro" id="IPR007245">
    <property type="entry name" value="PIG-T"/>
</dbReference>
<name>A0A0C3QKR1_9AGAM</name>
<keyword evidence="1" id="KW-0812">Transmembrane</keyword>
<reference evidence="3 4" key="1">
    <citation type="submission" date="2014-04" db="EMBL/GenBank/DDBJ databases">
        <authorList>
            <consortium name="DOE Joint Genome Institute"/>
            <person name="Kuo A."/>
            <person name="Girlanda M."/>
            <person name="Perotto S."/>
            <person name="Kohler A."/>
            <person name="Nagy L.G."/>
            <person name="Floudas D."/>
            <person name="Copeland A."/>
            <person name="Barry K.W."/>
            <person name="Cichocki N."/>
            <person name="Veneault-Fourrey C."/>
            <person name="LaButti K."/>
            <person name="Lindquist E.A."/>
            <person name="Lipzen A."/>
            <person name="Lundell T."/>
            <person name="Morin E."/>
            <person name="Murat C."/>
            <person name="Sun H."/>
            <person name="Tunlid A."/>
            <person name="Henrissat B."/>
            <person name="Grigoriev I.V."/>
            <person name="Hibbett D.S."/>
            <person name="Martin F."/>
            <person name="Nordberg H.P."/>
            <person name="Cantor M.N."/>
            <person name="Hua S.X."/>
        </authorList>
    </citation>
    <scope>NUCLEOTIDE SEQUENCE [LARGE SCALE GENOMIC DNA]</scope>
    <source>
        <strain evidence="3 4">MUT 4182</strain>
    </source>
</reference>
<dbReference type="HOGENOM" id="CLU_021459_2_0_1"/>
<sequence length="527" mass="59020">MNLRHIHLLLTLHVCFSNAATSESYEETLQLTPLPDGKVSARFAFKTLASTNIEENQDSDDRPQHYKLFPLALGQLLRAQSISELHLSLNAGKWDYDKWGYPIDQSVASGAELWVWMSESSSNGTSVDQRWKDLSNGLAGLFCASLGALDETRTTKPQWAFGPEGDLLSSRSYHLRHAFLPSESVCTENLTPFLKLLPCKGKSGLSSLLNPHPLFGSNWHGIGVHVRPLAHESMELTMTFGAVLDPVRLSRGKRDWNFDDIFGRPIGRACPVASRSLIKVVLPAHAAYQIAPEPTTVDKDGATYDLTMLSFPLTIGMSWPQEERFQHSIASPSNPLSARRIITGGSQSRGDILFHFINNQNVSQDVVCVETAPWFVNYFLNTRRVVVNGIDREDIILETAYTLPRNHQPSLLETVLRLPAHSVTEMSMSFLKSFIAYTQHPPDAERGWDLPAAAISFTLTDSHPQEPARRLYTRNLLIDLPTPDFSMPYNVIIMSSTVIALFFGSVFNLLTRRFVWVKTRATDIVRD</sequence>
<dbReference type="GO" id="GO:0016255">
    <property type="term" value="P:attachment of GPI anchor to protein"/>
    <property type="evidence" value="ECO:0007669"/>
    <property type="project" value="InterPro"/>
</dbReference>
<dbReference type="OrthoDB" id="331263at2759"/>
<feature type="transmembrane region" description="Helical" evidence="1">
    <location>
        <begin position="487"/>
        <end position="510"/>
    </location>
</feature>
<evidence type="ECO:0000313" key="4">
    <source>
        <dbReference type="Proteomes" id="UP000054248"/>
    </source>
</evidence>
<evidence type="ECO:0000256" key="1">
    <source>
        <dbReference type="SAM" id="Phobius"/>
    </source>
</evidence>
<feature type="chain" id="PRO_5002180760" description="GPI transamidase component PIG-T" evidence="2">
    <location>
        <begin position="22"/>
        <end position="527"/>
    </location>
</feature>
<evidence type="ECO:0000313" key="3">
    <source>
        <dbReference type="EMBL" id="KIO27044.1"/>
    </source>
</evidence>
<reference evidence="4" key="2">
    <citation type="submission" date="2015-01" db="EMBL/GenBank/DDBJ databases">
        <title>Evolutionary Origins and Diversification of the Mycorrhizal Mutualists.</title>
        <authorList>
            <consortium name="DOE Joint Genome Institute"/>
            <consortium name="Mycorrhizal Genomics Consortium"/>
            <person name="Kohler A."/>
            <person name="Kuo A."/>
            <person name="Nagy L.G."/>
            <person name="Floudas D."/>
            <person name="Copeland A."/>
            <person name="Barry K.W."/>
            <person name="Cichocki N."/>
            <person name="Veneault-Fourrey C."/>
            <person name="LaButti K."/>
            <person name="Lindquist E.A."/>
            <person name="Lipzen A."/>
            <person name="Lundell T."/>
            <person name="Morin E."/>
            <person name="Murat C."/>
            <person name="Riley R."/>
            <person name="Ohm R."/>
            <person name="Sun H."/>
            <person name="Tunlid A."/>
            <person name="Henrissat B."/>
            <person name="Grigoriev I.V."/>
            <person name="Hibbett D.S."/>
            <person name="Martin F."/>
        </authorList>
    </citation>
    <scope>NUCLEOTIDE SEQUENCE [LARGE SCALE GENOMIC DNA]</scope>
    <source>
        <strain evidence="4">MUT 4182</strain>
    </source>
</reference>
<dbReference type="PANTHER" id="PTHR12959:SF11">
    <property type="entry name" value="GPI TRANSAMIDASE COMPONENT PIG-T"/>
    <property type="match status" value="1"/>
</dbReference>
<dbReference type="STRING" id="1051891.A0A0C3QKR1"/>
<evidence type="ECO:0000256" key="2">
    <source>
        <dbReference type="SAM" id="SignalP"/>
    </source>
</evidence>
<dbReference type="GO" id="GO:0042765">
    <property type="term" value="C:GPI-anchor transamidase complex"/>
    <property type="evidence" value="ECO:0007669"/>
    <property type="project" value="InterPro"/>
</dbReference>
<keyword evidence="2" id="KW-0732">Signal</keyword>
<dbReference type="PANTHER" id="PTHR12959">
    <property type="entry name" value="GPI TRANSAMIDASE COMPONENT PIG-T-RELATED"/>
    <property type="match status" value="1"/>
</dbReference>
<protein>
    <recommendedName>
        <fullName evidence="5">GPI transamidase component PIG-T</fullName>
    </recommendedName>
</protein>
<evidence type="ECO:0008006" key="5">
    <source>
        <dbReference type="Google" id="ProtNLM"/>
    </source>
</evidence>
<proteinExistence type="predicted"/>
<accession>A0A0C3QKR1</accession>
<keyword evidence="4" id="KW-1185">Reference proteome</keyword>
<keyword evidence="1" id="KW-1133">Transmembrane helix</keyword>
<dbReference type="AlphaFoldDB" id="A0A0C3QKR1"/>